<feature type="transmembrane region" description="Helical" evidence="1">
    <location>
        <begin position="46"/>
        <end position="68"/>
    </location>
</feature>
<protein>
    <submittedName>
        <fullName evidence="2">Uncharacterized protein</fullName>
    </submittedName>
</protein>
<dbReference type="EMBL" id="QXDJ01000009">
    <property type="protein sequence ID" value="RII32126.1"/>
    <property type="molecule type" value="Genomic_DNA"/>
</dbReference>
<evidence type="ECO:0000313" key="2">
    <source>
        <dbReference type="EMBL" id="RII32126.1"/>
    </source>
</evidence>
<proteinExistence type="predicted"/>
<keyword evidence="1" id="KW-0472">Membrane</keyword>
<evidence type="ECO:0000256" key="1">
    <source>
        <dbReference type="SAM" id="Phobius"/>
    </source>
</evidence>
<dbReference type="AlphaFoldDB" id="A0A399IMD1"/>
<organism evidence="2 3">
    <name type="scientific">Clostridium chromiireducens</name>
    <dbReference type="NCBI Taxonomy" id="225345"/>
    <lineage>
        <taxon>Bacteria</taxon>
        <taxon>Bacillati</taxon>
        <taxon>Bacillota</taxon>
        <taxon>Clostridia</taxon>
        <taxon>Eubacteriales</taxon>
        <taxon>Clostridiaceae</taxon>
        <taxon>Clostridium</taxon>
    </lineage>
</organism>
<dbReference type="Proteomes" id="UP000265930">
    <property type="component" value="Unassembled WGS sequence"/>
</dbReference>
<keyword evidence="1" id="KW-1133">Transmembrane helix</keyword>
<sequence>MDKDELKIKHIELKLHFTYCGIIASIIGICLFTVRNYSNSDMAVQFSFGATLVGIVLSVIAIFMSIVGEKEMSSTKDKLVSASDDLVKIKNELNKSIESISQIISIKDELIQGNKTIMDKLDNSFELLNKNENNIENNDINYIEVYKDTFDNLIADIKTNSLGILYFYKEYYDVKKEFMRSSHMVKIIVNEFHMSNEEIVGGLLIGMSSIFFPQVINNNKFRNYIVEEISKNIACKSQIDEYLKRAI</sequence>
<name>A0A399IMD1_9CLOT</name>
<reference evidence="2 3" key="1">
    <citation type="submission" date="2018-08" db="EMBL/GenBank/DDBJ databases">
        <title>Genome of Clostridium chromiireducens C1, DSM12136.</title>
        <authorList>
            <person name="Xing M."/>
            <person name="Wei Y."/>
            <person name="Ang E.L."/>
            <person name="Zhao H."/>
            <person name="Zhang Y."/>
        </authorList>
    </citation>
    <scope>NUCLEOTIDE SEQUENCE [LARGE SCALE GENOMIC DNA]</scope>
    <source>
        <strain evidence="2 3">C1</strain>
    </source>
</reference>
<accession>A0A399IMD1</accession>
<evidence type="ECO:0000313" key="3">
    <source>
        <dbReference type="Proteomes" id="UP000265930"/>
    </source>
</evidence>
<dbReference type="RefSeq" id="WP_119368201.1">
    <property type="nucleotide sequence ID" value="NZ_QXDJ01000009.1"/>
</dbReference>
<keyword evidence="1" id="KW-0812">Transmembrane</keyword>
<comment type="caution">
    <text evidence="2">The sequence shown here is derived from an EMBL/GenBank/DDBJ whole genome shotgun (WGS) entry which is preliminary data.</text>
</comment>
<gene>
    <name evidence="2" type="ORF">D2A34_24720</name>
</gene>
<feature type="transmembrane region" description="Helical" evidence="1">
    <location>
        <begin position="16"/>
        <end position="34"/>
    </location>
</feature>